<dbReference type="Gene3D" id="3.90.1150.10">
    <property type="entry name" value="Aspartate Aminotransferase, domain 1"/>
    <property type="match status" value="1"/>
</dbReference>
<dbReference type="EMBL" id="JPRD01000055">
    <property type="protein sequence ID" value="KIF50250.1"/>
    <property type="molecule type" value="Genomic_DNA"/>
</dbReference>
<sequence>MLCDGDNANLFARCLIDEGLEVCKLRDENAEANKVMVKWHHEEGSASACNRLASVGIFINVVSLLGDKSSQESGLLFELNELTRLGINPNEIRMLAEATAGALLGRCKLEFVAQVVAKIASRLSGIT</sequence>
<comment type="caution">
    <text evidence="1">The sequence shown here is derived from an EMBL/GenBank/DDBJ whole genome shotgun (WGS) entry which is preliminary data.</text>
</comment>
<proteinExistence type="predicted"/>
<name>A0A0C1YZ82_9VIBR</name>
<organism evidence="1 2">
    <name type="scientific">Vibrio owensii CAIM 1854 = LMG 25443</name>
    <dbReference type="NCBI Taxonomy" id="1229493"/>
    <lineage>
        <taxon>Bacteria</taxon>
        <taxon>Pseudomonadati</taxon>
        <taxon>Pseudomonadota</taxon>
        <taxon>Gammaproteobacteria</taxon>
        <taxon>Vibrionales</taxon>
        <taxon>Vibrionaceae</taxon>
        <taxon>Vibrio</taxon>
    </lineage>
</organism>
<gene>
    <name evidence="1" type="ORF">H735_25725</name>
</gene>
<reference evidence="1 2" key="1">
    <citation type="submission" date="2014-07" db="EMBL/GenBank/DDBJ databases">
        <title>Unique and conserved regions in Vibrio harveyi and related species in comparison with the shrimp pathogen Vibrio harveyi CAIM 1792.</title>
        <authorList>
            <person name="Espinoza-Valles I."/>
            <person name="Vora G."/>
            <person name="Leekitcharoenphon P."/>
            <person name="Ussery D."/>
            <person name="Hoj L."/>
            <person name="Gomez-Gil B."/>
        </authorList>
    </citation>
    <scope>NUCLEOTIDE SEQUENCE [LARGE SCALE GENOMIC DNA]</scope>
    <source>
        <strain evidence="2">CAIM 1854 / LMG 25443</strain>
    </source>
</reference>
<dbReference type="InterPro" id="IPR015424">
    <property type="entry name" value="PyrdxlP-dep_Trfase"/>
</dbReference>
<dbReference type="SUPFAM" id="SSF53383">
    <property type="entry name" value="PLP-dependent transferases"/>
    <property type="match status" value="1"/>
</dbReference>
<accession>A0A0C1YZ82</accession>
<evidence type="ECO:0000313" key="1">
    <source>
        <dbReference type="EMBL" id="KIF50250.1"/>
    </source>
</evidence>
<dbReference type="InterPro" id="IPR015422">
    <property type="entry name" value="PyrdxlP-dep_Trfase_small"/>
</dbReference>
<evidence type="ECO:0000313" key="2">
    <source>
        <dbReference type="Proteomes" id="UP000031586"/>
    </source>
</evidence>
<dbReference type="RefSeq" id="WP_020197077.1">
    <property type="nucleotide sequence ID" value="NZ_BAOH01000100.1"/>
</dbReference>
<protein>
    <submittedName>
        <fullName evidence="1">Uncharacterized protein</fullName>
    </submittedName>
</protein>
<dbReference type="Proteomes" id="UP000031586">
    <property type="component" value="Unassembled WGS sequence"/>
</dbReference>
<dbReference type="PATRIC" id="fig|1229493.5.peg.4719"/>
<dbReference type="AlphaFoldDB" id="A0A0C1YZ82"/>